<dbReference type="OrthoDB" id="9773738at2"/>
<evidence type="ECO:0000256" key="3">
    <source>
        <dbReference type="ARBA" id="ARBA00022801"/>
    </source>
</evidence>
<sequence length="300" mass="33792">MNTDTWRIGDVRITRIMELKAERTPDFGYTELTTDDILRETWLKPHFATEEGKLISCIQAFVVESEGRRIIVDTCVGNDKERGNPAWNMLSGPFLDDLRAAGHPAETIDTVLCTHLHVDHVGWNTMKQGDRWVPTFPNARYLFGRVEWEHWSREATEAIRGDMPVDVVEGVVDARRTNRDSVRPIVEAGLHELVETDHRVTGEVRLEPTPGHTPGHVSVVIESGGERAVITGDLMHHPIQCAMPHVASRFDHDIARARATREDFLRRYADGPVTVFGTHFAPPTAGRVISHDGGWRFSVD</sequence>
<feature type="domain" description="Metallo-beta-lactamase" evidence="5">
    <location>
        <begin position="57"/>
        <end position="279"/>
    </location>
</feature>
<protein>
    <submittedName>
        <fullName evidence="6">MBL fold metallo-hydrolase</fullName>
    </submittedName>
</protein>
<evidence type="ECO:0000256" key="1">
    <source>
        <dbReference type="ARBA" id="ARBA00007749"/>
    </source>
</evidence>
<dbReference type="InterPro" id="IPR036866">
    <property type="entry name" value="RibonucZ/Hydroxyglut_hydro"/>
</dbReference>
<organism evidence="6 7">
    <name type="scientific">Minwuia thermotolerans</name>
    <dbReference type="NCBI Taxonomy" id="2056226"/>
    <lineage>
        <taxon>Bacteria</taxon>
        <taxon>Pseudomonadati</taxon>
        <taxon>Pseudomonadota</taxon>
        <taxon>Alphaproteobacteria</taxon>
        <taxon>Minwuiales</taxon>
        <taxon>Minwuiaceae</taxon>
        <taxon>Minwuia</taxon>
    </lineage>
</organism>
<dbReference type="PANTHER" id="PTHR42978:SF6">
    <property type="entry name" value="QUORUM-QUENCHING LACTONASE YTNP-RELATED"/>
    <property type="match status" value="1"/>
</dbReference>
<dbReference type="SUPFAM" id="SSF56281">
    <property type="entry name" value="Metallo-hydrolase/oxidoreductase"/>
    <property type="match status" value="1"/>
</dbReference>
<evidence type="ECO:0000259" key="5">
    <source>
        <dbReference type="SMART" id="SM00849"/>
    </source>
</evidence>
<keyword evidence="2" id="KW-0479">Metal-binding</keyword>
<dbReference type="Proteomes" id="UP000229498">
    <property type="component" value="Unassembled WGS sequence"/>
</dbReference>
<accession>A0A2M9FWX6</accession>
<dbReference type="AlphaFoldDB" id="A0A2M9FWX6"/>
<dbReference type="Gene3D" id="3.60.15.10">
    <property type="entry name" value="Ribonuclease Z/Hydroxyacylglutathione hydrolase-like"/>
    <property type="match status" value="1"/>
</dbReference>
<dbReference type="CDD" id="cd16277">
    <property type="entry name" value="metallo-hydrolase-like_MBL-fold"/>
    <property type="match status" value="1"/>
</dbReference>
<proteinExistence type="inferred from homology"/>
<keyword evidence="3 6" id="KW-0378">Hydrolase</keyword>
<evidence type="ECO:0000256" key="2">
    <source>
        <dbReference type="ARBA" id="ARBA00022723"/>
    </source>
</evidence>
<dbReference type="GO" id="GO:0046872">
    <property type="term" value="F:metal ion binding"/>
    <property type="evidence" value="ECO:0007669"/>
    <property type="project" value="UniProtKB-KW"/>
</dbReference>
<comment type="similarity">
    <text evidence="1">Belongs to the metallo-beta-lactamase superfamily.</text>
</comment>
<reference evidence="6 7" key="1">
    <citation type="submission" date="2017-11" db="EMBL/GenBank/DDBJ databases">
        <title>Draft genome sequence of Rhizobiales bacterium SY3-13.</title>
        <authorList>
            <person name="Sun C."/>
        </authorList>
    </citation>
    <scope>NUCLEOTIDE SEQUENCE [LARGE SCALE GENOMIC DNA]</scope>
    <source>
        <strain evidence="6 7">SY3-13</strain>
    </source>
</reference>
<dbReference type="PANTHER" id="PTHR42978">
    <property type="entry name" value="QUORUM-QUENCHING LACTONASE YTNP-RELATED-RELATED"/>
    <property type="match status" value="1"/>
</dbReference>
<name>A0A2M9FWX6_9PROT</name>
<dbReference type="InterPro" id="IPR001279">
    <property type="entry name" value="Metallo-B-lactamas"/>
</dbReference>
<comment type="caution">
    <text evidence="6">The sequence shown here is derived from an EMBL/GenBank/DDBJ whole genome shotgun (WGS) entry which is preliminary data.</text>
</comment>
<dbReference type="EMBL" id="PHIG01000052">
    <property type="protein sequence ID" value="PJK27954.1"/>
    <property type="molecule type" value="Genomic_DNA"/>
</dbReference>
<evidence type="ECO:0000313" key="6">
    <source>
        <dbReference type="EMBL" id="PJK27954.1"/>
    </source>
</evidence>
<keyword evidence="4" id="KW-0862">Zinc</keyword>
<evidence type="ECO:0000313" key="7">
    <source>
        <dbReference type="Proteomes" id="UP000229498"/>
    </source>
</evidence>
<dbReference type="Pfam" id="PF00753">
    <property type="entry name" value="Lactamase_B"/>
    <property type="match status" value="1"/>
</dbReference>
<dbReference type="SMART" id="SM00849">
    <property type="entry name" value="Lactamase_B"/>
    <property type="match status" value="1"/>
</dbReference>
<evidence type="ECO:0000256" key="4">
    <source>
        <dbReference type="ARBA" id="ARBA00022833"/>
    </source>
</evidence>
<keyword evidence="7" id="KW-1185">Reference proteome</keyword>
<dbReference type="GO" id="GO:0016787">
    <property type="term" value="F:hydrolase activity"/>
    <property type="evidence" value="ECO:0007669"/>
    <property type="project" value="UniProtKB-KW"/>
</dbReference>
<dbReference type="RefSeq" id="WP_109794864.1">
    <property type="nucleotide sequence ID" value="NZ_PHIG01000052.1"/>
</dbReference>
<gene>
    <name evidence="6" type="ORF">CVT23_19675</name>
</gene>
<dbReference type="InterPro" id="IPR051013">
    <property type="entry name" value="MBL_superfamily_lactonases"/>
</dbReference>